<feature type="compositionally biased region" description="Low complexity" evidence="1">
    <location>
        <begin position="83"/>
        <end position="99"/>
    </location>
</feature>
<dbReference type="GeneID" id="19112238"/>
<feature type="signal peptide" evidence="2">
    <location>
        <begin position="1"/>
        <end position="17"/>
    </location>
</feature>
<reference evidence="3 4" key="1">
    <citation type="journal article" date="2012" name="PLoS Pathog.">
        <title>Diverse lifestyles and strategies of plant pathogenesis encoded in the genomes of eighteen Dothideomycetes fungi.</title>
        <authorList>
            <person name="Ohm R.A."/>
            <person name="Feau N."/>
            <person name="Henrissat B."/>
            <person name="Schoch C.L."/>
            <person name="Horwitz B.A."/>
            <person name="Barry K.W."/>
            <person name="Condon B.J."/>
            <person name="Copeland A.C."/>
            <person name="Dhillon B."/>
            <person name="Glaser F."/>
            <person name="Hesse C.N."/>
            <person name="Kosti I."/>
            <person name="LaButti K."/>
            <person name="Lindquist E.A."/>
            <person name="Lucas S."/>
            <person name="Salamov A.A."/>
            <person name="Bradshaw R.E."/>
            <person name="Ciuffetti L."/>
            <person name="Hamelin R.C."/>
            <person name="Kema G.H.J."/>
            <person name="Lawrence C."/>
            <person name="Scott J.A."/>
            <person name="Spatafora J.W."/>
            <person name="Turgeon B.G."/>
            <person name="de Wit P.J.G.M."/>
            <person name="Zhong S."/>
            <person name="Goodwin S.B."/>
            <person name="Grigoriev I.V."/>
        </authorList>
    </citation>
    <scope>NUCLEOTIDE SEQUENCE [LARGE SCALE GENOMIC DNA]</scope>
    <source>
        <strain evidence="3 4">UAMH 10762</strain>
    </source>
</reference>
<accession>M2N636</accession>
<sequence>MRAAVCGLILLGSAVSAQHGAPSHSITSASPTTSASSSPVSSSSKVSLLTSGASGTGKSSNATSSRPLYSNSTTNSYGGAAQSSPSTTPVVLDPTTTPVNGGSNPSSTPNGETTQPAVAPATPVNGGSSTTLQRGITLQAHQRPPARPQTVIVAQACPLEVRPLTQQRHLPHQQMGAVARPQARAMQSLAPLPPQPRQPTAPATLAVRLRTVVAARRLLPLTLLRMVAAAPTQLLKPPPLVLFRQALQLLILMAKMARPLPLIMP</sequence>
<feature type="chain" id="PRO_5004021937" description="REJ domain-containing protein" evidence="2">
    <location>
        <begin position="18"/>
        <end position="265"/>
    </location>
</feature>
<evidence type="ECO:0008006" key="5">
    <source>
        <dbReference type="Google" id="ProtNLM"/>
    </source>
</evidence>
<evidence type="ECO:0000313" key="4">
    <source>
        <dbReference type="Proteomes" id="UP000011761"/>
    </source>
</evidence>
<proteinExistence type="predicted"/>
<evidence type="ECO:0000256" key="1">
    <source>
        <dbReference type="SAM" id="MobiDB-lite"/>
    </source>
</evidence>
<dbReference type="Proteomes" id="UP000011761">
    <property type="component" value="Unassembled WGS sequence"/>
</dbReference>
<name>M2N636_BAUPA</name>
<dbReference type="RefSeq" id="XP_007673185.1">
    <property type="nucleotide sequence ID" value="XM_007674995.1"/>
</dbReference>
<gene>
    <name evidence="3" type="ORF">BAUCODRAFT_338089</name>
</gene>
<keyword evidence="2" id="KW-0732">Signal</keyword>
<organism evidence="3 4">
    <name type="scientific">Baudoinia panamericana (strain UAMH 10762)</name>
    <name type="common">Angels' share fungus</name>
    <name type="synonym">Baudoinia compniacensis (strain UAMH 10762)</name>
    <dbReference type="NCBI Taxonomy" id="717646"/>
    <lineage>
        <taxon>Eukaryota</taxon>
        <taxon>Fungi</taxon>
        <taxon>Dikarya</taxon>
        <taxon>Ascomycota</taxon>
        <taxon>Pezizomycotina</taxon>
        <taxon>Dothideomycetes</taxon>
        <taxon>Dothideomycetidae</taxon>
        <taxon>Mycosphaerellales</taxon>
        <taxon>Teratosphaeriaceae</taxon>
        <taxon>Baudoinia</taxon>
    </lineage>
</organism>
<keyword evidence="4" id="KW-1185">Reference proteome</keyword>
<dbReference type="HOGENOM" id="CLU_1049662_0_0_1"/>
<feature type="region of interest" description="Disordered" evidence="1">
    <location>
        <begin position="17"/>
        <end position="131"/>
    </location>
</feature>
<evidence type="ECO:0000256" key="2">
    <source>
        <dbReference type="SAM" id="SignalP"/>
    </source>
</evidence>
<dbReference type="KEGG" id="bcom:BAUCODRAFT_338089"/>
<dbReference type="EMBL" id="KB445551">
    <property type="protein sequence ID" value="EMC99488.1"/>
    <property type="molecule type" value="Genomic_DNA"/>
</dbReference>
<feature type="compositionally biased region" description="Polar residues" evidence="1">
    <location>
        <begin position="56"/>
        <end position="77"/>
    </location>
</feature>
<feature type="compositionally biased region" description="Polar residues" evidence="1">
    <location>
        <begin position="100"/>
        <end position="116"/>
    </location>
</feature>
<dbReference type="AlphaFoldDB" id="M2N636"/>
<protein>
    <recommendedName>
        <fullName evidence="5">REJ domain-containing protein</fullName>
    </recommendedName>
</protein>
<feature type="compositionally biased region" description="Low complexity" evidence="1">
    <location>
        <begin position="21"/>
        <end position="53"/>
    </location>
</feature>
<evidence type="ECO:0000313" key="3">
    <source>
        <dbReference type="EMBL" id="EMC99488.1"/>
    </source>
</evidence>